<dbReference type="PIRSF" id="PIRSF002419">
    <property type="entry name" value="Tetraspanin"/>
    <property type="match status" value="1"/>
</dbReference>
<proteinExistence type="inferred from homology"/>
<feature type="transmembrane region" description="Helical" evidence="10">
    <location>
        <begin position="12"/>
        <end position="31"/>
    </location>
</feature>
<dbReference type="GO" id="GO:0005886">
    <property type="term" value="C:plasma membrane"/>
    <property type="evidence" value="ECO:0007669"/>
    <property type="project" value="TreeGrafter"/>
</dbReference>
<keyword evidence="5 10" id="KW-0472">Membrane</keyword>
<feature type="transmembrane region" description="Helical" evidence="10">
    <location>
        <begin position="83"/>
        <end position="108"/>
    </location>
</feature>
<dbReference type="InterPro" id="IPR018499">
    <property type="entry name" value="Tetraspanin/Peripherin"/>
</dbReference>
<sequence>FYCIYYWACSTVPVFLQLGGLALAAVGIWLNAEGDSYVHILGIFSLDVVRFVNVGFFFIAIGGVMALLGFLGCWGAKKESKCLLIMFSSIILVIFISEVTTGAVMLTYSSLLESILKEWSTPVLKGQYGKDKVLTNMWNTTMTELHCCGFTNYTDFNDSYYYEENDGLYPPTCCTITEFLCDMNGALNSKIQVRKDSDKLIVLRTTALYFYCCTVLLCWSSSSLSSLVAGCCTEHIVSGLFSVSQ</sequence>
<evidence type="ECO:0000256" key="5">
    <source>
        <dbReference type="ARBA" id="ARBA00023136"/>
    </source>
</evidence>
<dbReference type="PANTHER" id="PTHR19282">
    <property type="entry name" value="TETRASPANIN"/>
    <property type="match status" value="1"/>
</dbReference>
<dbReference type="Pfam" id="PF00335">
    <property type="entry name" value="Tetraspanin"/>
    <property type="match status" value="1"/>
</dbReference>
<evidence type="ECO:0000256" key="1">
    <source>
        <dbReference type="ARBA" id="ARBA00004127"/>
    </source>
</evidence>
<reference evidence="11" key="1">
    <citation type="submission" date="2025-08" db="UniProtKB">
        <authorList>
            <consortium name="Ensembl"/>
        </authorList>
    </citation>
    <scope>IDENTIFICATION</scope>
</reference>
<keyword evidence="6" id="KW-0325">Glycoprotein</keyword>
<name>A0A8B9KIC4_ASTMX</name>
<dbReference type="Gene3D" id="1.10.1450.10">
    <property type="entry name" value="Tetraspanin"/>
    <property type="match status" value="1"/>
</dbReference>
<comment type="similarity">
    <text evidence="2">Belongs to the tetraspanin (TM4SF) family.</text>
</comment>
<comment type="subcellular location">
    <subcellularLocation>
        <location evidence="1">Endomembrane system</location>
        <topology evidence="1">Multi-pass membrane protein</topology>
    </subcellularLocation>
</comment>
<dbReference type="Proteomes" id="UP000694621">
    <property type="component" value="Unplaced"/>
</dbReference>
<keyword evidence="3 10" id="KW-0812">Transmembrane</keyword>
<dbReference type="InterPro" id="IPR000301">
    <property type="entry name" value="Tetraspanin_animals"/>
</dbReference>
<evidence type="ECO:0000256" key="3">
    <source>
        <dbReference type="ARBA" id="ARBA00022692"/>
    </source>
</evidence>
<comment type="subunit">
    <text evidence="8">Interacts with SLC19A2. Interacts with NTRK1/TRKA.</text>
</comment>
<dbReference type="GO" id="GO:0012505">
    <property type="term" value="C:endomembrane system"/>
    <property type="evidence" value="ECO:0007669"/>
    <property type="project" value="UniProtKB-SubCell"/>
</dbReference>
<protein>
    <recommendedName>
        <fullName evidence="7">Tetraspanin-1</fullName>
    </recommendedName>
</protein>
<organism evidence="11 12">
    <name type="scientific">Astyanax mexicanus</name>
    <name type="common">Blind cave fish</name>
    <name type="synonym">Astyanax fasciatus mexicanus</name>
    <dbReference type="NCBI Taxonomy" id="7994"/>
    <lineage>
        <taxon>Eukaryota</taxon>
        <taxon>Metazoa</taxon>
        <taxon>Chordata</taxon>
        <taxon>Craniata</taxon>
        <taxon>Vertebrata</taxon>
        <taxon>Euteleostomi</taxon>
        <taxon>Actinopterygii</taxon>
        <taxon>Neopterygii</taxon>
        <taxon>Teleostei</taxon>
        <taxon>Ostariophysi</taxon>
        <taxon>Characiformes</taxon>
        <taxon>Characoidei</taxon>
        <taxon>Acestrorhamphidae</taxon>
        <taxon>Acestrorhamphinae</taxon>
        <taxon>Astyanax</taxon>
    </lineage>
</organism>
<keyword evidence="4 10" id="KW-1133">Transmembrane helix</keyword>
<evidence type="ECO:0000256" key="9">
    <source>
        <dbReference type="ARBA" id="ARBA00054958"/>
    </source>
</evidence>
<dbReference type="PANTHER" id="PTHR19282:SF216">
    <property type="entry name" value="TETRASPANIN-1"/>
    <property type="match status" value="1"/>
</dbReference>
<comment type="function">
    <text evidence="9">Structural component of specialized membrane microdomains known as tetraspanin-enriched microdomains (TERMs), which act as platforms for receptor clustering and signaling. Participates thereby in diverse biological functions such as cell signal transduction, adhesion, migration and protein trafficking. Regulates neuronal differentiation in response to NGF by facilitating NGF-mediated activation of NTRK1/TRKA receptor tyrosine kinase and subsequent downstream signaling pathways. Plays a role in the inhibition of TNFalpha-induced apoptosis. Mechanistically, inhibits the NF-kappa-B signaling pathway by blocking phosphorylation of CHUK. Also promotes the stability of the thiamine transporter 1/SLC19A2 in intestinal epithelial cells leading to an increase of thiamine uptake process.</text>
</comment>
<dbReference type="Ensembl" id="ENSAMXT00005041347.1">
    <property type="protein sequence ID" value="ENSAMXP00005037937.1"/>
    <property type="gene ID" value="ENSAMXG00005018023.1"/>
</dbReference>
<evidence type="ECO:0000256" key="10">
    <source>
        <dbReference type="SAM" id="Phobius"/>
    </source>
</evidence>
<evidence type="ECO:0000313" key="12">
    <source>
        <dbReference type="Proteomes" id="UP000694621"/>
    </source>
</evidence>
<dbReference type="AlphaFoldDB" id="A0A8B9KIC4"/>
<evidence type="ECO:0000256" key="2">
    <source>
        <dbReference type="ARBA" id="ARBA00006840"/>
    </source>
</evidence>
<evidence type="ECO:0000313" key="11">
    <source>
        <dbReference type="Ensembl" id="ENSAMXP00005037937.1"/>
    </source>
</evidence>
<accession>A0A8B9KIC4</accession>
<dbReference type="InterPro" id="IPR008952">
    <property type="entry name" value="Tetraspanin_EC2_sf"/>
</dbReference>
<evidence type="ECO:0000256" key="7">
    <source>
        <dbReference type="ARBA" id="ARBA00039676"/>
    </source>
</evidence>
<dbReference type="PRINTS" id="PR00259">
    <property type="entry name" value="TMFOUR"/>
</dbReference>
<evidence type="ECO:0000256" key="4">
    <source>
        <dbReference type="ARBA" id="ARBA00022989"/>
    </source>
</evidence>
<evidence type="ECO:0000256" key="8">
    <source>
        <dbReference type="ARBA" id="ARBA00046464"/>
    </source>
</evidence>
<evidence type="ECO:0000256" key="6">
    <source>
        <dbReference type="ARBA" id="ARBA00023180"/>
    </source>
</evidence>
<feature type="transmembrane region" description="Helical" evidence="10">
    <location>
        <begin position="51"/>
        <end position="71"/>
    </location>
</feature>